<sequence length="308" mass="31900">MKPVLVAGEINADLVFSGCSSLPAFGREVLAEGFQQGPGSSSMICAMGLARLGEAVLFAGVAGQDGWGGYCVAALREAGIDVAAVQLRPDLRTGLTVALSAAHDRALVTYPGAIAALRADDIPDALLARAGHLHVSSYYLQDALRPGLRSLLERARALGLGISLDPGFDPQEAWGETLVEMLPLVDVFLPNALEACAISGAPSPEAALEVFANGRTRTVVKRGGEGCITLDDDGRMLAVPAFAVGALDSTGAGDSFDAGFLYAWRRRLPLRDCLRWGAACGALSTRGIGGTATQAGVADVERLLADQP</sequence>
<dbReference type="OrthoDB" id="9792663at2"/>
<dbReference type="SUPFAM" id="SSF53613">
    <property type="entry name" value="Ribokinase-like"/>
    <property type="match status" value="1"/>
</dbReference>
<dbReference type="PROSITE" id="PS00584">
    <property type="entry name" value="PFKB_KINASES_2"/>
    <property type="match status" value="1"/>
</dbReference>
<evidence type="ECO:0000256" key="2">
    <source>
        <dbReference type="ARBA" id="ARBA00022777"/>
    </source>
</evidence>
<dbReference type="InterPro" id="IPR011611">
    <property type="entry name" value="PfkB_dom"/>
</dbReference>
<dbReference type="AlphaFoldDB" id="A0A1H6QQI6"/>
<dbReference type="PANTHER" id="PTHR10584:SF166">
    <property type="entry name" value="RIBOKINASE"/>
    <property type="match status" value="1"/>
</dbReference>
<keyword evidence="5" id="KW-1185">Reference proteome</keyword>
<feature type="domain" description="Carbohydrate kinase PfkB" evidence="3">
    <location>
        <begin position="4"/>
        <end position="291"/>
    </location>
</feature>
<proteinExistence type="predicted"/>
<organism evidence="4 5">
    <name type="scientific">Frateuria terrea</name>
    <dbReference type="NCBI Taxonomy" id="529704"/>
    <lineage>
        <taxon>Bacteria</taxon>
        <taxon>Pseudomonadati</taxon>
        <taxon>Pseudomonadota</taxon>
        <taxon>Gammaproteobacteria</taxon>
        <taxon>Lysobacterales</taxon>
        <taxon>Rhodanobacteraceae</taxon>
        <taxon>Frateuria</taxon>
    </lineage>
</organism>
<evidence type="ECO:0000313" key="4">
    <source>
        <dbReference type="EMBL" id="SEI45941.1"/>
    </source>
</evidence>
<dbReference type="Proteomes" id="UP000199420">
    <property type="component" value="Unassembled WGS sequence"/>
</dbReference>
<evidence type="ECO:0000259" key="3">
    <source>
        <dbReference type="Pfam" id="PF00294"/>
    </source>
</evidence>
<protein>
    <submittedName>
        <fullName evidence="4">Sugar or nucleoside kinase, ribokinase family</fullName>
    </submittedName>
</protein>
<evidence type="ECO:0000313" key="5">
    <source>
        <dbReference type="Proteomes" id="UP000199420"/>
    </source>
</evidence>
<dbReference type="Gene3D" id="3.40.1190.20">
    <property type="match status" value="1"/>
</dbReference>
<gene>
    <name evidence="4" type="ORF">SAMN04487997_0778</name>
</gene>
<dbReference type="Pfam" id="PF00294">
    <property type="entry name" value="PfkB"/>
    <property type="match status" value="1"/>
</dbReference>
<name>A0A1H6QQI6_9GAMM</name>
<dbReference type="EMBL" id="FNYC01000001">
    <property type="protein sequence ID" value="SEI45941.1"/>
    <property type="molecule type" value="Genomic_DNA"/>
</dbReference>
<dbReference type="PANTHER" id="PTHR10584">
    <property type="entry name" value="SUGAR KINASE"/>
    <property type="match status" value="1"/>
</dbReference>
<dbReference type="InterPro" id="IPR002173">
    <property type="entry name" value="Carboh/pur_kinase_PfkB_CS"/>
</dbReference>
<evidence type="ECO:0000256" key="1">
    <source>
        <dbReference type="ARBA" id="ARBA00022679"/>
    </source>
</evidence>
<dbReference type="CDD" id="cd01166">
    <property type="entry name" value="KdgK"/>
    <property type="match status" value="1"/>
</dbReference>
<dbReference type="STRING" id="529704.SAMN02927913_0693"/>
<dbReference type="InterPro" id="IPR029056">
    <property type="entry name" value="Ribokinase-like"/>
</dbReference>
<dbReference type="RefSeq" id="WP_091333625.1">
    <property type="nucleotide sequence ID" value="NZ_FNYC01000001.1"/>
</dbReference>
<reference evidence="4 5" key="1">
    <citation type="submission" date="2016-10" db="EMBL/GenBank/DDBJ databases">
        <authorList>
            <person name="de Groot N.N."/>
        </authorList>
    </citation>
    <scope>NUCLEOTIDE SEQUENCE [LARGE SCALE GENOMIC DNA]</scope>
    <source>
        <strain evidence="4 5">DSM 26515</strain>
    </source>
</reference>
<keyword evidence="1" id="KW-0808">Transferase</keyword>
<accession>A0A1H6QQI6</accession>
<dbReference type="GO" id="GO:0016301">
    <property type="term" value="F:kinase activity"/>
    <property type="evidence" value="ECO:0007669"/>
    <property type="project" value="UniProtKB-KW"/>
</dbReference>
<keyword evidence="2 4" id="KW-0418">Kinase</keyword>